<dbReference type="OrthoDB" id="2126698at2759"/>
<evidence type="ECO:0008006" key="5">
    <source>
        <dbReference type="Google" id="ProtNLM"/>
    </source>
</evidence>
<feature type="non-terminal residue" evidence="3">
    <location>
        <position position="1"/>
    </location>
</feature>
<keyword evidence="2" id="KW-0812">Transmembrane</keyword>
<dbReference type="AlphaFoldDB" id="A0A5J9V876"/>
<gene>
    <name evidence="3" type="ORF">EJB05_24183</name>
</gene>
<name>A0A5J9V876_9POAL</name>
<dbReference type="Gramene" id="TVU32452">
    <property type="protein sequence ID" value="TVU32452"/>
    <property type="gene ID" value="EJB05_24183"/>
</dbReference>
<protein>
    <recommendedName>
        <fullName evidence="5">Protein DETOXIFICATION</fullName>
    </recommendedName>
</protein>
<reference evidence="3 4" key="1">
    <citation type="journal article" date="2019" name="Sci. Rep.">
        <title>A high-quality genome of Eragrostis curvula grass provides insights into Poaceae evolution and supports new strategies to enhance forage quality.</title>
        <authorList>
            <person name="Carballo J."/>
            <person name="Santos B.A.C.M."/>
            <person name="Zappacosta D."/>
            <person name="Garbus I."/>
            <person name="Selva J.P."/>
            <person name="Gallo C.A."/>
            <person name="Diaz A."/>
            <person name="Albertini E."/>
            <person name="Caccamo M."/>
            <person name="Echenique V."/>
        </authorList>
    </citation>
    <scope>NUCLEOTIDE SEQUENCE [LARGE SCALE GENOMIC DNA]</scope>
    <source>
        <strain evidence="4">cv. Victoria</strain>
        <tissue evidence="3">Leaf</tissue>
    </source>
</reference>
<evidence type="ECO:0000313" key="4">
    <source>
        <dbReference type="Proteomes" id="UP000324897"/>
    </source>
</evidence>
<keyword evidence="2" id="KW-0472">Membrane</keyword>
<comment type="caution">
    <text evidence="3">The sequence shown here is derived from an EMBL/GenBank/DDBJ whole genome shotgun (WGS) entry which is preliminary data.</text>
</comment>
<evidence type="ECO:0000256" key="2">
    <source>
        <dbReference type="SAM" id="Phobius"/>
    </source>
</evidence>
<sequence>MEAPLLTRPPRRSSQEESSVWSEVKKQQRLDGPLVAGHLLVNVVDIIAIMFVGHMAHIGKRELAGASIAIATVTGFGQLV</sequence>
<feature type="region of interest" description="Disordered" evidence="1">
    <location>
        <begin position="1"/>
        <end position="20"/>
    </location>
</feature>
<organism evidence="3 4">
    <name type="scientific">Eragrostis curvula</name>
    <name type="common">weeping love grass</name>
    <dbReference type="NCBI Taxonomy" id="38414"/>
    <lineage>
        <taxon>Eukaryota</taxon>
        <taxon>Viridiplantae</taxon>
        <taxon>Streptophyta</taxon>
        <taxon>Embryophyta</taxon>
        <taxon>Tracheophyta</taxon>
        <taxon>Spermatophyta</taxon>
        <taxon>Magnoliopsida</taxon>
        <taxon>Liliopsida</taxon>
        <taxon>Poales</taxon>
        <taxon>Poaceae</taxon>
        <taxon>PACMAD clade</taxon>
        <taxon>Chloridoideae</taxon>
        <taxon>Eragrostideae</taxon>
        <taxon>Eragrostidinae</taxon>
        <taxon>Eragrostis</taxon>
    </lineage>
</organism>
<keyword evidence="4" id="KW-1185">Reference proteome</keyword>
<dbReference type="EMBL" id="RWGY01000011">
    <property type="protein sequence ID" value="TVU32452.1"/>
    <property type="molecule type" value="Genomic_DNA"/>
</dbReference>
<feature type="transmembrane region" description="Helical" evidence="2">
    <location>
        <begin position="34"/>
        <end position="53"/>
    </location>
</feature>
<keyword evidence="2" id="KW-1133">Transmembrane helix</keyword>
<proteinExistence type="predicted"/>
<evidence type="ECO:0000256" key="1">
    <source>
        <dbReference type="SAM" id="MobiDB-lite"/>
    </source>
</evidence>
<accession>A0A5J9V876</accession>
<evidence type="ECO:0000313" key="3">
    <source>
        <dbReference type="EMBL" id="TVU32452.1"/>
    </source>
</evidence>
<dbReference type="Proteomes" id="UP000324897">
    <property type="component" value="Chromosome 1"/>
</dbReference>